<feature type="domain" description="M23ase beta-sheet core" evidence="1">
    <location>
        <begin position="154"/>
        <end position="259"/>
    </location>
</feature>
<feature type="domain" description="TtsA-like Glycoside hydrolase family 108" evidence="2">
    <location>
        <begin position="296"/>
        <end position="381"/>
    </location>
</feature>
<reference evidence="4" key="1">
    <citation type="submission" date="2019-12" db="EMBL/GenBank/DDBJ databases">
        <title>High-Quality draft genome sequences of three cyanobacteria isolated from the limestone walls of the Old Cathedral of Coimbra.</title>
        <authorList>
            <person name="Tiago I."/>
            <person name="Soares F."/>
            <person name="Portugal A."/>
        </authorList>
    </citation>
    <scope>NUCLEOTIDE SEQUENCE [LARGE SCALE GENOMIC DNA]</scope>
    <source>
        <strain evidence="4">C</strain>
    </source>
</reference>
<dbReference type="Pfam" id="PF01551">
    <property type="entry name" value="Peptidase_M23"/>
    <property type="match status" value="1"/>
</dbReference>
<dbReference type="AlphaFoldDB" id="A0A8K1ZW23"/>
<evidence type="ECO:0000259" key="2">
    <source>
        <dbReference type="Pfam" id="PF05838"/>
    </source>
</evidence>
<accession>A0A8K1ZW23</accession>
<keyword evidence="5" id="KW-1185">Reference proteome</keyword>
<dbReference type="InterPro" id="IPR018537">
    <property type="entry name" value="Peptidoglycan-bd_3"/>
</dbReference>
<gene>
    <name evidence="4" type="ORF">GS597_01380</name>
</gene>
<evidence type="ECO:0000313" key="4">
    <source>
        <dbReference type="EMBL" id="NCJ05191.1"/>
    </source>
</evidence>
<dbReference type="EMBL" id="WVIC01000002">
    <property type="protein sequence ID" value="NCJ05191.1"/>
    <property type="molecule type" value="Genomic_DNA"/>
</dbReference>
<evidence type="ECO:0000259" key="3">
    <source>
        <dbReference type="Pfam" id="PF09374"/>
    </source>
</evidence>
<dbReference type="InterPro" id="IPR008565">
    <property type="entry name" value="TtsA-like_GH18_dom"/>
</dbReference>
<dbReference type="InterPro" id="IPR016047">
    <property type="entry name" value="M23ase_b-sheet_dom"/>
</dbReference>
<sequence>MLKLEILQPTFAKQSTAQSTQLLDHEKYFLADGEFAVHSWQVVRDHLRVALAEAVLDGRNTWYFYAPHCRLVGLNGQPLAGAGQPPTESNLPDGFKVPERQLSWPNYPVAQTRLGQITFTGGFMEPHGHSWKDVTRAIFADGVLRQLPPSNRNLGIDYCVGDKKIRAWYGGTVTKVGLEGGYGHRCHIHTNLTYRHQGQDYPLWTAYAHAQSFNVRVNDKILPGQEIGVEGGTGRLGRNDYPDHVDFRTWIHVGGQSVDVSPNAIEAQLRADAPAPDSAPAKTARSESEILELALAFTLHWEGGAVDHVDDLGGRTNRGITQGTYDRWRDQQGLHRQDVWLVSEAEATRIYREQYWVLGNLPQRAHPAFEIVHFDTCVMHGIVGGTIFLQELFNLKMDGILGPQTEAAVLRGNGMDSALRYCKNREAYRHQRVRENPSQQVFLQGWLNRDQDLARYIQEVVA</sequence>
<proteinExistence type="predicted"/>
<evidence type="ECO:0000313" key="5">
    <source>
        <dbReference type="Proteomes" id="UP000607397"/>
    </source>
</evidence>
<name>A0A8K1ZW23_9CYAN</name>
<dbReference type="SUPFAM" id="SSF51261">
    <property type="entry name" value="Duplicated hybrid motif"/>
    <property type="match status" value="1"/>
</dbReference>
<dbReference type="RefSeq" id="WP_161823671.1">
    <property type="nucleotide sequence ID" value="NZ_WVIC01000002.1"/>
</dbReference>
<dbReference type="Pfam" id="PF09374">
    <property type="entry name" value="PG_binding_3"/>
    <property type="match status" value="1"/>
</dbReference>
<evidence type="ECO:0000259" key="1">
    <source>
        <dbReference type="Pfam" id="PF01551"/>
    </source>
</evidence>
<dbReference type="InterPro" id="IPR011055">
    <property type="entry name" value="Dup_hybrid_motif"/>
</dbReference>
<protein>
    <submittedName>
        <fullName evidence="4">Peptidoglycan DD-metalloendopeptidase family protein</fullName>
    </submittedName>
</protein>
<comment type="caution">
    <text evidence="4">The sequence shown here is derived from an EMBL/GenBank/DDBJ whole genome shotgun (WGS) entry which is preliminary data.</text>
</comment>
<dbReference type="CDD" id="cd12797">
    <property type="entry name" value="M23_peptidase"/>
    <property type="match status" value="1"/>
</dbReference>
<dbReference type="InterPro" id="IPR023346">
    <property type="entry name" value="Lysozyme-like_dom_sf"/>
</dbReference>
<dbReference type="Gene3D" id="1.20.141.10">
    <property type="entry name" value="Chitosanase, subunit A, domain 1"/>
    <property type="match status" value="1"/>
</dbReference>
<dbReference type="Gene3D" id="2.70.70.10">
    <property type="entry name" value="Glucose Permease (Domain IIA)"/>
    <property type="match status" value="1"/>
</dbReference>
<dbReference type="Pfam" id="PF05838">
    <property type="entry name" value="Glyco_hydro_108"/>
    <property type="match status" value="1"/>
</dbReference>
<dbReference type="Proteomes" id="UP000607397">
    <property type="component" value="Unassembled WGS sequence"/>
</dbReference>
<dbReference type="SUPFAM" id="SSF53955">
    <property type="entry name" value="Lysozyme-like"/>
    <property type="match status" value="1"/>
</dbReference>
<organism evidence="4 5">
    <name type="scientific">Petrachloros mirabilis ULC683</name>
    <dbReference type="NCBI Taxonomy" id="2781853"/>
    <lineage>
        <taxon>Bacteria</taxon>
        <taxon>Bacillati</taxon>
        <taxon>Cyanobacteriota</taxon>
        <taxon>Cyanophyceae</taxon>
        <taxon>Synechococcales</taxon>
        <taxon>Petrachlorosaceae</taxon>
        <taxon>Petrachloros</taxon>
        <taxon>Petrachloros mirabilis</taxon>
    </lineage>
</organism>
<feature type="domain" description="Peptidoglycan binding" evidence="3">
    <location>
        <begin position="389"/>
        <end position="449"/>
    </location>
</feature>